<evidence type="ECO:0000256" key="1">
    <source>
        <dbReference type="ARBA" id="ARBA00023170"/>
    </source>
</evidence>
<dbReference type="AlphaFoldDB" id="A0A1A9Z4G0"/>
<keyword evidence="5" id="KW-1185">Reference proteome</keyword>
<keyword evidence="2" id="KW-0812">Transmembrane</keyword>
<protein>
    <recommendedName>
        <fullName evidence="3">Frizzled/Smoothened 7TM domain-containing protein</fullName>
    </recommendedName>
</protein>
<dbReference type="InterPro" id="IPR000539">
    <property type="entry name" value="Frizzled/Smoothened_7TM"/>
</dbReference>
<dbReference type="VEuPathDB" id="VectorBase:GPAI003630"/>
<name>A0A1A9Z4G0_GLOPL</name>
<dbReference type="STRING" id="7398.A0A1A9Z4G0"/>
<proteinExistence type="predicted"/>
<keyword evidence="2" id="KW-0472">Membrane</keyword>
<dbReference type="Gene3D" id="1.20.1070.10">
    <property type="entry name" value="Rhodopsin 7-helix transmembrane proteins"/>
    <property type="match status" value="1"/>
</dbReference>
<organism evidence="4 5">
    <name type="scientific">Glossina pallidipes</name>
    <name type="common">Tsetse fly</name>
    <dbReference type="NCBI Taxonomy" id="7398"/>
    <lineage>
        <taxon>Eukaryota</taxon>
        <taxon>Metazoa</taxon>
        <taxon>Ecdysozoa</taxon>
        <taxon>Arthropoda</taxon>
        <taxon>Hexapoda</taxon>
        <taxon>Insecta</taxon>
        <taxon>Pterygota</taxon>
        <taxon>Neoptera</taxon>
        <taxon>Endopterygota</taxon>
        <taxon>Diptera</taxon>
        <taxon>Brachycera</taxon>
        <taxon>Muscomorpha</taxon>
        <taxon>Hippoboscoidea</taxon>
        <taxon>Glossinidae</taxon>
        <taxon>Glossina</taxon>
    </lineage>
</organism>
<feature type="domain" description="Frizzled/Smoothened 7TM" evidence="3">
    <location>
        <begin position="6"/>
        <end position="78"/>
    </location>
</feature>
<reference evidence="5" key="1">
    <citation type="submission" date="2014-03" db="EMBL/GenBank/DDBJ databases">
        <authorList>
            <person name="Aksoy S."/>
            <person name="Warren W."/>
            <person name="Wilson R.K."/>
        </authorList>
    </citation>
    <scope>NUCLEOTIDE SEQUENCE [LARGE SCALE GENOMIC DNA]</scope>
    <source>
        <strain evidence="5">IAEA</strain>
    </source>
</reference>
<dbReference type="Proteomes" id="UP000092445">
    <property type="component" value="Unassembled WGS sequence"/>
</dbReference>
<dbReference type="EnsemblMetazoa" id="GPAI003630-RA">
    <property type="protein sequence ID" value="GPAI003630-PA"/>
    <property type="gene ID" value="GPAI003630"/>
</dbReference>
<keyword evidence="2" id="KW-1133">Transmembrane helix</keyword>
<evidence type="ECO:0000313" key="5">
    <source>
        <dbReference type="Proteomes" id="UP000092445"/>
    </source>
</evidence>
<evidence type="ECO:0000256" key="2">
    <source>
        <dbReference type="SAM" id="Phobius"/>
    </source>
</evidence>
<sequence>MRISYKATTVACHAYEFRYSQEWSESLNEYIIELVQCKIEKRPSFSVLQLNLLCLFGSGITMSIWCWRSSSLDTWKQLDTQKVRQNCSSESQNAQT</sequence>
<feature type="transmembrane region" description="Helical" evidence="2">
    <location>
        <begin position="48"/>
        <end position="67"/>
    </location>
</feature>
<accession>A0A1A9Z4G0</accession>
<reference evidence="4" key="2">
    <citation type="submission" date="2020-05" db="UniProtKB">
        <authorList>
            <consortium name="EnsemblMetazoa"/>
        </authorList>
    </citation>
    <scope>IDENTIFICATION</scope>
    <source>
        <strain evidence="4">IAEA</strain>
    </source>
</reference>
<evidence type="ECO:0000259" key="3">
    <source>
        <dbReference type="Pfam" id="PF01534"/>
    </source>
</evidence>
<evidence type="ECO:0000313" key="4">
    <source>
        <dbReference type="EnsemblMetazoa" id="GPAI003630-PA"/>
    </source>
</evidence>
<dbReference type="GO" id="GO:0016020">
    <property type="term" value="C:membrane"/>
    <property type="evidence" value="ECO:0007669"/>
    <property type="project" value="InterPro"/>
</dbReference>
<dbReference type="GO" id="GO:0007166">
    <property type="term" value="P:cell surface receptor signaling pathway"/>
    <property type="evidence" value="ECO:0007669"/>
    <property type="project" value="InterPro"/>
</dbReference>
<keyword evidence="1" id="KW-0675">Receptor</keyword>
<dbReference type="Pfam" id="PF01534">
    <property type="entry name" value="Frizzled"/>
    <property type="match status" value="1"/>
</dbReference>